<dbReference type="Pfam" id="PF09594">
    <property type="entry name" value="GT87"/>
    <property type="match status" value="1"/>
</dbReference>
<dbReference type="EMBL" id="NIDE01000002">
    <property type="protein sequence ID" value="OWK45385.1"/>
    <property type="molecule type" value="Genomic_DNA"/>
</dbReference>
<keyword evidence="2" id="KW-1003">Cell membrane</keyword>
<feature type="transmembrane region" description="Helical" evidence="8">
    <location>
        <begin position="78"/>
        <end position="96"/>
    </location>
</feature>
<evidence type="ECO:0000256" key="3">
    <source>
        <dbReference type="ARBA" id="ARBA00022679"/>
    </source>
</evidence>
<evidence type="ECO:0008006" key="11">
    <source>
        <dbReference type="Google" id="ProtNLM"/>
    </source>
</evidence>
<dbReference type="InterPro" id="IPR018584">
    <property type="entry name" value="GT87"/>
</dbReference>
<feature type="transmembrane region" description="Helical" evidence="8">
    <location>
        <begin position="183"/>
        <end position="201"/>
    </location>
</feature>
<evidence type="ECO:0000256" key="7">
    <source>
        <dbReference type="ARBA" id="ARBA00024033"/>
    </source>
</evidence>
<keyword evidence="3" id="KW-0808">Transferase</keyword>
<evidence type="ECO:0000256" key="2">
    <source>
        <dbReference type="ARBA" id="ARBA00022475"/>
    </source>
</evidence>
<feature type="transmembrane region" description="Helical" evidence="8">
    <location>
        <begin position="251"/>
        <end position="272"/>
    </location>
</feature>
<organism evidence="9 10">
    <name type="scientific">Fimbriiglobus ruber</name>
    <dbReference type="NCBI Taxonomy" id="1908690"/>
    <lineage>
        <taxon>Bacteria</taxon>
        <taxon>Pseudomonadati</taxon>
        <taxon>Planctomycetota</taxon>
        <taxon>Planctomycetia</taxon>
        <taxon>Gemmatales</taxon>
        <taxon>Gemmataceae</taxon>
        <taxon>Fimbriiglobus</taxon>
    </lineage>
</organism>
<evidence type="ECO:0000256" key="8">
    <source>
        <dbReference type="SAM" id="Phobius"/>
    </source>
</evidence>
<evidence type="ECO:0000256" key="1">
    <source>
        <dbReference type="ARBA" id="ARBA00004651"/>
    </source>
</evidence>
<dbReference type="GO" id="GO:0016758">
    <property type="term" value="F:hexosyltransferase activity"/>
    <property type="evidence" value="ECO:0007669"/>
    <property type="project" value="InterPro"/>
</dbReference>
<feature type="transmembrane region" description="Helical" evidence="8">
    <location>
        <begin position="154"/>
        <end position="176"/>
    </location>
</feature>
<gene>
    <name evidence="9" type="ORF">FRUB_01716</name>
</gene>
<feature type="transmembrane region" description="Helical" evidence="8">
    <location>
        <begin position="108"/>
        <end position="126"/>
    </location>
</feature>
<feature type="transmembrane region" description="Helical" evidence="8">
    <location>
        <begin position="319"/>
        <end position="339"/>
    </location>
</feature>
<evidence type="ECO:0000313" key="9">
    <source>
        <dbReference type="EMBL" id="OWK45385.1"/>
    </source>
</evidence>
<sequence length="407" mass="43219">MPARWAVIFWALLLAAVAGRVAFSNPGFQSVVPIYLAAGQKWADREDLYARVYSLDLYRNPPVVAVGFSALADLPVKVVGLAWRGLGAGLFLLGAWRIRREFLPDLSPARAAVFFVLAGVLVLPALNNGQTNLLLVAAALNGTAAAARGRWTEAAAWLGLAGWLKVYPLALGALVAVVAPWKLIPRLAAVALAGIALPFAVADPEYVLSQYQSFLTYLSSDDRTLSELKRIPRDWSVIARTWFGTVVEARVVQSVSLAVLVGVGTLVAWAAVRGAGRRKVLGLSLGLGTVWMTAFGPATESNTYSLLAVVAAGAVVVPRAPVVAALTWSGVVLLAATVFRGMFPADWRFQVLGPQPLGALLLIPAILSDLVARPATDARPPVFVVVGRIASRIRDRVGVSRPVAARQ</sequence>
<evidence type="ECO:0000256" key="4">
    <source>
        <dbReference type="ARBA" id="ARBA00022692"/>
    </source>
</evidence>
<keyword evidence="5 8" id="KW-1133">Transmembrane helix</keyword>
<name>A0A225E9Z0_9BACT</name>
<dbReference type="AlphaFoldDB" id="A0A225E9Z0"/>
<reference evidence="10" key="1">
    <citation type="submission" date="2017-06" db="EMBL/GenBank/DDBJ databases">
        <title>Genome analysis of Fimbriiglobus ruber SP5, the first member of the order Planctomycetales with confirmed chitinolytic capability.</title>
        <authorList>
            <person name="Ravin N.V."/>
            <person name="Rakitin A.L."/>
            <person name="Ivanova A.A."/>
            <person name="Beletsky A.V."/>
            <person name="Kulichevskaya I.S."/>
            <person name="Mardanov A.V."/>
            <person name="Dedysh S.N."/>
        </authorList>
    </citation>
    <scope>NUCLEOTIDE SEQUENCE [LARGE SCALE GENOMIC DNA]</scope>
    <source>
        <strain evidence="10">SP5</strain>
    </source>
</reference>
<comment type="caution">
    <text evidence="9">The sequence shown here is derived from an EMBL/GenBank/DDBJ whole genome shotgun (WGS) entry which is preliminary data.</text>
</comment>
<feature type="transmembrane region" description="Helical" evidence="8">
    <location>
        <begin position="279"/>
        <end position="299"/>
    </location>
</feature>
<keyword evidence="10" id="KW-1185">Reference proteome</keyword>
<keyword evidence="6 8" id="KW-0472">Membrane</keyword>
<protein>
    <recommendedName>
        <fullName evidence="11">DUF2029 domain-containing protein</fullName>
    </recommendedName>
</protein>
<evidence type="ECO:0000313" key="10">
    <source>
        <dbReference type="Proteomes" id="UP000214646"/>
    </source>
</evidence>
<comment type="similarity">
    <text evidence="7">Belongs to the glycosyltransferase 87 family.</text>
</comment>
<keyword evidence="4 8" id="KW-0812">Transmembrane</keyword>
<evidence type="ECO:0000256" key="6">
    <source>
        <dbReference type="ARBA" id="ARBA00023136"/>
    </source>
</evidence>
<proteinExistence type="inferred from homology"/>
<dbReference type="GO" id="GO:0005886">
    <property type="term" value="C:plasma membrane"/>
    <property type="evidence" value="ECO:0007669"/>
    <property type="project" value="UniProtKB-SubCell"/>
</dbReference>
<evidence type="ECO:0000256" key="5">
    <source>
        <dbReference type="ARBA" id="ARBA00022989"/>
    </source>
</evidence>
<comment type="subcellular location">
    <subcellularLocation>
        <location evidence="1">Cell membrane</location>
        <topology evidence="1">Multi-pass membrane protein</topology>
    </subcellularLocation>
</comment>
<dbReference type="Proteomes" id="UP000214646">
    <property type="component" value="Unassembled WGS sequence"/>
</dbReference>
<accession>A0A225E9Z0</accession>